<evidence type="ECO:0000259" key="3">
    <source>
        <dbReference type="PROSITE" id="PS50887"/>
    </source>
</evidence>
<accession>D6Z6H4</accession>
<dbReference type="KEGG" id="dak:DaAHT2_0222"/>
<keyword evidence="1" id="KW-0472">Membrane</keyword>
<dbReference type="RefSeq" id="WP_013162464.1">
    <property type="nucleotide sequence ID" value="NC_014216.1"/>
</dbReference>
<protein>
    <submittedName>
        <fullName evidence="4">Diguanylate cyclase/phosphodiesterase</fullName>
    </submittedName>
</protein>
<dbReference type="PROSITE" id="PS50883">
    <property type="entry name" value="EAL"/>
    <property type="match status" value="1"/>
</dbReference>
<dbReference type="SMART" id="SM00052">
    <property type="entry name" value="EAL"/>
    <property type="match status" value="1"/>
</dbReference>
<dbReference type="NCBIfam" id="TIGR00254">
    <property type="entry name" value="GGDEF"/>
    <property type="match status" value="1"/>
</dbReference>
<dbReference type="GO" id="GO:0071111">
    <property type="term" value="F:cyclic-guanylate-specific phosphodiesterase activity"/>
    <property type="evidence" value="ECO:0007669"/>
    <property type="project" value="InterPro"/>
</dbReference>
<dbReference type="STRING" id="589865.DaAHT2_0222"/>
<evidence type="ECO:0000313" key="4">
    <source>
        <dbReference type="EMBL" id="ADH84933.1"/>
    </source>
</evidence>
<dbReference type="Gene3D" id="3.30.70.270">
    <property type="match status" value="1"/>
</dbReference>
<dbReference type="PANTHER" id="PTHR33121">
    <property type="entry name" value="CYCLIC DI-GMP PHOSPHODIESTERASE PDEF"/>
    <property type="match status" value="1"/>
</dbReference>
<dbReference type="Pfam" id="PF00563">
    <property type="entry name" value="EAL"/>
    <property type="match status" value="1"/>
</dbReference>
<feature type="domain" description="EAL" evidence="2">
    <location>
        <begin position="631"/>
        <end position="881"/>
    </location>
</feature>
<reference evidence="5" key="1">
    <citation type="submission" date="2010-02" db="EMBL/GenBank/DDBJ databases">
        <title>Complete sequence of Desulfurivibrio alkaliphilus AHT2.</title>
        <authorList>
            <consortium name="US DOE Joint Genome Institute"/>
            <person name="Pitluck S."/>
            <person name="Chertkov O."/>
            <person name="Detter J.C."/>
            <person name="Han C."/>
            <person name="Tapia R."/>
            <person name="Larimer F."/>
            <person name="Land M."/>
            <person name="Hauser L."/>
            <person name="Kyrpides N."/>
            <person name="Mikhailova N."/>
            <person name="Sorokin D.Y."/>
            <person name="Muyzer G."/>
            <person name="Woyke T."/>
        </authorList>
    </citation>
    <scope>NUCLEOTIDE SEQUENCE [LARGE SCALE GENOMIC DNA]</scope>
    <source>
        <strain evidence="5">DSM 19089 / UNIQEM U267 / AHT2</strain>
    </source>
</reference>
<dbReference type="InterPro" id="IPR029787">
    <property type="entry name" value="Nucleotide_cyclase"/>
</dbReference>
<dbReference type="InParanoid" id="D6Z6H4"/>
<keyword evidence="1" id="KW-0812">Transmembrane</keyword>
<keyword evidence="5" id="KW-1185">Reference proteome</keyword>
<dbReference type="Proteomes" id="UP000001508">
    <property type="component" value="Chromosome"/>
</dbReference>
<feature type="transmembrane region" description="Helical" evidence="1">
    <location>
        <begin position="28"/>
        <end position="51"/>
    </location>
</feature>
<dbReference type="CDD" id="cd01949">
    <property type="entry name" value="GGDEF"/>
    <property type="match status" value="1"/>
</dbReference>
<dbReference type="EMBL" id="CP001940">
    <property type="protein sequence ID" value="ADH84933.1"/>
    <property type="molecule type" value="Genomic_DNA"/>
</dbReference>
<proteinExistence type="predicted"/>
<dbReference type="FunCoup" id="D6Z6H4">
    <property type="interactions" value="68"/>
</dbReference>
<evidence type="ECO:0000313" key="5">
    <source>
        <dbReference type="Proteomes" id="UP000001508"/>
    </source>
</evidence>
<keyword evidence="1" id="KW-1133">Transmembrane helix</keyword>
<dbReference type="Pfam" id="PF00990">
    <property type="entry name" value="GGDEF"/>
    <property type="match status" value="1"/>
</dbReference>
<dbReference type="SMART" id="SM00267">
    <property type="entry name" value="GGDEF"/>
    <property type="match status" value="1"/>
</dbReference>
<dbReference type="SUPFAM" id="SSF141868">
    <property type="entry name" value="EAL domain-like"/>
    <property type="match status" value="1"/>
</dbReference>
<evidence type="ECO:0000259" key="2">
    <source>
        <dbReference type="PROSITE" id="PS50883"/>
    </source>
</evidence>
<dbReference type="eggNOG" id="COG5001">
    <property type="taxonomic scope" value="Bacteria"/>
</dbReference>
<name>D6Z6H4_DESAT</name>
<dbReference type="Gene3D" id="3.20.20.450">
    <property type="entry name" value="EAL domain"/>
    <property type="match status" value="1"/>
</dbReference>
<dbReference type="AlphaFoldDB" id="D6Z6H4"/>
<dbReference type="PANTHER" id="PTHR33121:SF71">
    <property type="entry name" value="OXYGEN SENSOR PROTEIN DOSP"/>
    <property type="match status" value="1"/>
</dbReference>
<dbReference type="InterPro" id="IPR001633">
    <property type="entry name" value="EAL_dom"/>
</dbReference>
<organism evidence="4 5">
    <name type="scientific">Desulfurivibrio alkaliphilus (strain DSM 19089 / UNIQEM U267 / AHT2)</name>
    <dbReference type="NCBI Taxonomy" id="589865"/>
    <lineage>
        <taxon>Bacteria</taxon>
        <taxon>Pseudomonadati</taxon>
        <taxon>Thermodesulfobacteriota</taxon>
        <taxon>Desulfobulbia</taxon>
        <taxon>Desulfobulbales</taxon>
        <taxon>Desulfobulbaceae</taxon>
        <taxon>Desulfurivibrio</taxon>
    </lineage>
</organism>
<dbReference type="InterPro" id="IPR035919">
    <property type="entry name" value="EAL_sf"/>
</dbReference>
<dbReference type="HOGENOM" id="CLU_000445_70_46_7"/>
<dbReference type="OrthoDB" id="9759431at2"/>
<gene>
    <name evidence="4" type="ordered locus">DaAHT2_0222</name>
</gene>
<dbReference type="FunFam" id="3.30.70.270:FF:000001">
    <property type="entry name" value="Diguanylate cyclase domain protein"/>
    <property type="match status" value="1"/>
</dbReference>
<dbReference type="CDD" id="cd01948">
    <property type="entry name" value="EAL"/>
    <property type="match status" value="1"/>
</dbReference>
<dbReference type="InterPro" id="IPR043128">
    <property type="entry name" value="Rev_trsase/Diguanyl_cyclase"/>
</dbReference>
<dbReference type="Gene3D" id="3.30.450.290">
    <property type="match status" value="1"/>
</dbReference>
<dbReference type="InterPro" id="IPR050706">
    <property type="entry name" value="Cyclic-di-GMP_PDE-like"/>
</dbReference>
<feature type="transmembrane region" description="Helical" evidence="1">
    <location>
        <begin position="195"/>
        <end position="218"/>
    </location>
</feature>
<dbReference type="SUPFAM" id="SSF55073">
    <property type="entry name" value="Nucleotide cyclase"/>
    <property type="match status" value="1"/>
</dbReference>
<dbReference type="PROSITE" id="PS50887">
    <property type="entry name" value="GGDEF"/>
    <property type="match status" value="1"/>
</dbReference>
<evidence type="ECO:0000256" key="1">
    <source>
        <dbReference type="SAM" id="Phobius"/>
    </source>
</evidence>
<feature type="domain" description="GGDEF" evidence="3">
    <location>
        <begin position="487"/>
        <end position="621"/>
    </location>
</feature>
<sequence length="882" mass="99983">MVEKILARYRFLHEIIVRPFSSSLRAFLFSRFIGVTLAIFLMVLGTATYFYDRLLSQQAQAAAEGIAAQTYTIINNLMPHGISREQLETVLDEIKAAHRDTPYQIEVYRSPLVSEIYGEIEQRIPFQATEKALAPGYGRKFTIENHTSTRHLYALTVEDQACLTCHPNAEIGSVLGIVEVKQSIRDMVARMRSDYLWVFVFYGGLAVALVVGITTLVINRVSSTVEDFRRKTQEIKTVTDLPAISRLSRAEVGFSELNEAFQAVGELAERLHDVAVDKDILEFEIKILNKFIITSNVVQDWQLFVKELLLDINNILDTYALLAFFQEGENEYELDVFWRATPSYETRNELEKLVQGQIYNQFQLASDSPAVRIVHHDCGSPVPLPKSLSLKDIELRTKSLFLDAPKVGGIVGIGVQSNMVMDSIYHIVLDSVLATLLNLVGSVKAIYKYTKDLEYYATRDPITQLHNQRMFWELLGYEVGRAQRHDYSFSLMVIDIDNFKTINDRYGHAFGDLFLQQLAEALRQAVRDGDFIARYGGDEFTVLLPTTTREQTISVAERIVKAISGMSVLTAEGIKVQATVSLGIAMFPEHGKSAKDLFLVADNMMYKVKGEGKNAIAEPEEAEITEIFKEESKTNFRVYQALEEKSIIPYFQPILDLATGEVEAHEVLMRIPADDGSMIAASDFIQAAGRIGLLHKLDHLLMEKTFAVVAKQNYQGRLFINLSPKSFIFPEFFPKIQKLSQEYNIDPHRVIFEVTERDTIRNVAMLKKFVTMMKAEGYRFAVDDFGSGYSSFKYLKLFPIDFLKIEGDFIRNILDDRDYMAYTKSIVTLARELGIKTVAEYVEDEKIINACRDLGVDYGQGYYIGRPAIGFSKLPARPADQQ</sequence>
<dbReference type="InterPro" id="IPR000160">
    <property type="entry name" value="GGDEF_dom"/>
</dbReference>